<dbReference type="AlphaFoldDB" id="A0A318PIJ4"/>
<evidence type="ECO:0000256" key="1">
    <source>
        <dbReference type="ARBA" id="ARBA00023015"/>
    </source>
</evidence>
<evidence type="ECO:0000313" key="4">
    <source>
        <dbReference type="EMBL" id="PYD57133.1"/>
    </source>
</evidence>
<dbReference type="Gene3D" id="1.10.10.10">
    <property type="entry name" value="Winged helix-like DNA-binding domain superfamily/Winged helix DNA-binding domain"/>
    <property type="match status" value="1"/>
</dbReference>
<dbReference type="EMBL" id="NKUC01000012">
    <property type="protein sequence ID" value="PYD57133.1"/>
    <property type="molecule type" value="Genomic_DNA"/>
</dbReference>
<sequence>MSDMPSCQFESRPRRIVIGSGGVQADFCTNCSVRPTSVCSVIEPSDISRLAEVAVETIVSPGRGFIEEGAPATDFFNVTSGTVKLFKALPDGRRQITGFAAPGHFLGLAVSDSYAFGAEAIDTVRVCRFSREKMGELLDDFPKLERRLLEEASNELVAAQNQMLLLGRKTARERVASFLLDQMQAGLLPGQPPPSGGRLHLPMTRGDIADYLGLTIETVSRTLSWMRGQGMIEVGKGYAITIVSMAKLEVLAAGNG</sequence>
<keyword evidence="3" id="KW-0804">Transcription</keyword>
<dbReference type="SUPFAM" id="SSF51206">
    <property type="entry name" value="cAMP-binding domain-like"/>
    <property type="match status" value="1"/>
</dbReference>
<dbReference type="CDD" id="cd00038">
    <property type="entry name" value="CAP_ED"/>
    <property type="match status" value="1"/>
</dbReference>
<dbReference type="GO" id="GO:0003700">
    <property type="term" value="F:DNA-binding transcription factor activity"/>
    <property type="evidence" value="ECO:0007669"/>
    <property type="project" value="InterPro"/>
</dbReference>
<dbReference type="InterPro" id="IPR050397">
    <property type="entry name" value="Env_Response_Regulators"/>
</dbReference>
<dbReference type="GO" id="GO:0005829">
    <property type="term" value="C:cytosol"/>
    <property type="evidence" value="ECO:0007669"/>
    <property type="project" value="TreeGrafter"/>
</dbReference>
<dbReference type="InterPro" id="IPR036390">
    <property type="entry name" value="WH_DNA-bd_sf"/>
</dbReference>
<dbReference type="PRINTS" id="PR00034">
    <property type="entry name" value="HTHCRP"/>
</dbReference>
<dbReference type="PROSITE" id="PS00042">
    <property type="entry name" value="HTH_CRP_1"/>
    <property type="match status" value="1"/>
</dbReference>
<dbReference type="InterPro" id="IPR018490">
    <property type="entry name" value="cNMP-bd_dom_sf"/>
</dbReference>
<dbReference type="Pfam" id="PF00027">
    <property type="entry name" value="cNMP_binding"/>
    <property type="match status" value="1"/>
</dbReference>
<accession>A0A318PIJ4</accession>
<evidence type="ECO:0000256" key="2">
    <source>
        <dbReference type="ARBA" id="ARBA00023125"/>
    </source>
</evidence>
<reference evidence="4 5" key="1">
    <citation type="submission" date="2017-07" db="EMBL/GenBank/DDBJ databases">
        <title>A draft genome sequence of Komagataeibacter xylinus LMG 1515.</title>
        <authorList>
            <person name="Skraban J."/>
            <person name="Cleenwerck I."/>
            <person name="Vandamme P."/>
            <person name="Trcek J."/>
        </authorList>
    </citation>
    <scope>NUCLEOTIDE SEQUENCE [LARGE SCALE GENOMIC DNA]</scope>
    <source>
        <strain evidence="4 5">LMG 1515</strain>
    </source>
</reference>
<organism evidence="4 5">
    <name type="scientific">Komagataeibacter xylinus</name>
    <name type="common">Gluconacetobacter xylinus</name>
    <dbReference type="NCBI Taxonomy" id="28448"/>
    <lineage>
        <taxon>Bacteria</taxon>
        <taxon>Pseudomonadati</taxon>
        <taxon>Pseudomonadota</taxon>
        <taxon>Alphaproteobacteria</taxon>
        <taxon>Acetobacterales</taxon>
        <taxon>Acetobacteraceae</taxon>
        <taxon>Komagataeibacter</taxon>
    </lineage>
</organism>
<dbReference type="PANTHER" id="PTHR24567">
    <property type="entry name" value="CRP FAMILY TRANSCRIPTIONAL REGULATORY PROTEIN"/>
    <property type="match status" value="1"/>
</dbReference>
<dbReference type="Pfam" id="PF13545">
    <property type="entry name" value="HTH_Crp_2"/>
    <property type="match status" value="1"/>
</dbReference>
<dbReference type="SUPFAM" id="SSF46785">
    <property type="entry name" value="Winged helix' DNA-binding domain"/>
    <property type="match status" value="1"/>
</dbReference>
<keyword evidence="2" id="KW-0238">DNA-binding</keyword>
<proteinExistence type="predicted"/>
<dbReference type="InterPro" id="IPR012318">
    <property type="entry name" value="HTH_CRP"/>
</dbReference>
<name>A0A318PIJ4_KOMXY</name>
<evidence type="ECO:0000256" key="3">
    <source>
        <dbReference type="ARBA" id="ARBA00023163"/>
    </source>
</evidence>
<evidence type="ECO:0000313" key="5">
    <source>
        <dbReference type="Proteomes" id="UP000248257"/>
    </source>
</evidence>
<dbReference type="Gene3D" id="2.60.120.10">
    <property type="entry name" value="Jelly Rolls"/>
    <property type="match status" value="1"/>
</dbReference>
<dbReference type="InterPro" id="IPR018335">
    <property type="entry name" value="Tscrpt_reg_HTH_Crp-type_CS"/>
</dbReference>
<protein>
    <submittedName>
        <fullName evidence="4">Transcriptional regulator</fullName>
    </submittedName>
</protein>
<dbReference type="PANTHER" id="PTHR24567:SF75">
    <property type="entry name" value="FUMARATE AND NITRATE REDUCTION REGULATORY PROTEIN"/>
    <property type="match status" value="1"/>
</dbReference>
<dbReference type="InterPro" id="IPR036388">
    <property type="entry name" value="WH-like_DNA-bd_sf"/>
</dbReference>
<dbReference type="InterPro" id="IPR014710">
    <property type="entry name" value="RmlC-like_jellyroll"/>
</dbReference>
<dbReference type="GO" id="GO:0003677">
    <property type="term" value="F:DNA binding"/>
    <property type="evidence" value="ECO:0007669"/>
    <property type="project" value="UniProtKB-KW"/>
</dbReference>
<dbReference type="CDD" id="cd00092">
    <property type="entry name" value="HTH_CRP"/>
    <property type="match status" value="1"/>
</dbReference>
<dbReference type="PROSITE" id="PS51063">
    <property type="entry name" value="HTH_CRP_2"/>
    <property type="match status" value="1"/>
</dbReference>
<keyword evidence="1" id="KW-0805">Transcription regulation</keyword>
<dbReference type="STRING" id="1220579.GCA_001571345_02389"/>
<dbReference type="SMART" id="SM00100">
    <property type="entry name" value="cNMP"/>
    <property type="match status" value="1"/>
</dbReference>
<dbReference type="RefSeq" id="WP_061275278.1">
    <property type="nucleotide sequence ID" value="NZ_CBCRXN010000029.1"/>
</dbReference>
<dbReference type="Proteomes" id="UP000248257">
    <property type="component" value="Unassembled WGS sequence"/>
</dbReference>
<dbReference type="InterPro" id="IPR000595">
    <property type="entry name" value="cNMP-bd_dom"/>
</dbReference>
<dbReference type="PROSITE" id="PS50042">
    <property type="entry name" value="CNMP_BINDING_3"/>
    <property type="match status" value="1"/>
</dbReference>
<dbReference type="SMART" id="SM00419">
    <property type="entry name" value="HTH_CRP"/>
    <property type="match status" value="1"/>
</dbReference>
<dbReference type="OrthoDB" id="7584044at2"/>
<gene>
    <name evidence="4" type="ORF">CFR75_07560</name>
</gene>
<comment type="caution">
    <text evidence="4">The sequence shown here is derived from an EMBL/GenBank/DDBJ whole genome shotgun (WGS) entry which is preliminary data.</text>
</comment>
<keyword evidence="5" id="KW-1185">Reference proteome</keyword>